<dbReference type="Proteomes" id="UP001174909">
    <property type="component" value="Unassembled WGS sequence"/>
</dbReference>
<keyword evidence="2" id="KW-0732">Signal</keyword>
<organism evidence="3 4">
    <name type="scientific">Geodia barretti</name>
    <name type="common">Barrett's horny sponge</name>
    <dbReference type="NCBI Taxonomy" id="519541"/>
    <lineage>
        <taxon>Eukaryota</taxon>
        <taxon>Metazoa</taxon>
        <taxon>Porifera</taxon>
        <taxon>Demospongiae</taxon>
        <taxon>Heteroscleromorpha</taxon>
        <taxon>Tetractinellida</taxon>
        <taxon>Astrophorina</taxon>
        <taxon>Geodiidae</taxon>
        <taxon>Geodia</taxon>
    </lineage>
</organism>
<proteinExistence type="predicted"/>
<feature type="chain" id="PRO_5041432970" description="Secreted protein" evidence="2">
    <location>
        <begin position="21"/>
        <end position="149"/>
    </location>
</feature>
<evidence type="ECO:0008006" key="5">
    <source>
        <dbReference type="Google" id="ProtNLM"/>
    </source>
</evidence>
<dbReference type="AlphaFoldDB" id="A0AA35XBV6"/>
<dbReference type="EMBL" id="CASHTH010003503">
    <property type="protein sequence ID" value="CAI8045730.1"/>
    <property type="molecule type" value="Genomic_DNA"/>
</dbReference>
<feature type="coiled-coil region" evidence="1">
    <location>
        <begin position="32"/>
        <end position="59"/>
    </location>
</feature>
<feature type="non-terminal residue" evidence="3">
    <location>
        <position position="149"/>
    </location>
</feature>
<comment type="caution">
    <text evidence="3">The sequence shown here is derived from an EMBL/GenBank/DDBJ whole genome shotgun (WGS) entry which is preliminary data.</text>
</comment>
<gene>
    <name evidence="3" type="ORF">GBAR_LOCUS25294</name>
</gene>
<sequence>MSCSVIAGLVLLLSATSVVGTGDANSTECVSQQELAAVKAEMERRVDQLNSQLHYWQNTTVNILKDHCSSINTDDGFGSIRSGETVLVSTVFNITQISEEAISRQLNSLEDSINQKIKEGVDVIMEKMSQSMDAVKPVDSVLTTHRLQV</sequence>
<name>A0AA35XBV6_GEOBA</name>
<evidence type="ECO:0000256" key="1">
    <source>
        <dbReference type="SAM" id="Coils"/>
    </source>
</evidence>
<evidence type="ECO:0000313" key="4">
    <source>
        <dbReference type="Proteomes" id="UP001174909"/>
    </source>
</evidence>
<evidence type="ECO:0000313" key="3">
    <source>
        <dbReference type="EMBL" id="CAI8045730.1"/>
    </source>
</evidence>
<keyword evidence="4" id="KW-1185">Reference proteome</keyword>
<feature type="signal peptide" evidence="2">
    <location>
        <begin position="1"/>
        <end position="20"/>
    </location>
</feature>
<reference evidence="3" key="1">
    <citation type="submission" date="2023-03" db="EMBL/GenBank/DDBJ databases">
        <authorList>
            <person name="Steffen K."/>
            <person name="Cardenas P."/>
        </authorList>
    </citation>
    <scope>NUCLEOTIDE SEQUENCE</scope>
</reference>
<protein>
    <recommendedName>
        <fullName evidence="5">Secreted protein</fullName>
    </recommendedName>
</protein>
<accession>A0AA35XBV6</accession>
<evidence type="ECO:0000256" key="2">
    <source>
        <dbReference type="SAM" id="SignalP"/>
    </source>
</evidence>
<keyword evidence="1" id="KW-0175">Coiled coil</keyword>